<evidence type="ECO:0000256" key="4">
    <source>
        <dbReference type="ARBA" id="ARBA00023002"/>
    </source>
</evidence>
<accession>A0AAN6XXL2</accession>
<organism evidence="6 7">
    <name type="scientific">Rhypophila decipiens</name>
    <dbReference type="NCBI Taxonomy" id="261697"/>
    <lineage>
        <taxon>Eukaryota</taxon>
        <taxon>Fungi</taxon>
        <taxon>Dikarya</taxon>
        <taxon>Ascomycota</taxon>
        <taxon>Pezizomycotina</taxon>
        <taxon>Sordariomycetes</taxon>
        <taxon>Sordariomycetidae</taxon>
        <taxon>Sordariales</taxon>
        <taxon>Naviculisporaceae</taxon>
        <taxon>Rhypophila</taxon>
    </lineage>
</organism>
<dbReference type="GO" id="GO:0004499">
    <property type="term" value="F:N,N-dimethylaniline monooxygenase activity"/>
    <property type="evidence" value="ECO:0007669"/>
    <property type="project" value="InterPro"/>
</dbReference>
<comment type="caution">
    <text evidence="6">The sequence shown here is derived from an EMBL/GenBank/DDBJ whole genome shotgun (WGS) entry which is preliminary data.</text>
</comment>
<dbReference type="Pfam" id="PF00743">
    <property type="entry name" value="FMO-like"/>
    <property type="match status" value="1"/>
</dbReference>
<reference evidence="6" key="2">
    <citation type="submission" date="2023-05" db="EMBL/GenBank/DDBJ databases">
        <authorList>
            <consortium name="Lawrence Berkeley National Laboratory"/>
            <person name="Steindorff A."/>
            <person name="Hensen N."/>
            <person name="Bonometti L."/>
            <person name="Westerberg I."/>
            <person name="Brannstrom I.O."/>
            <person name="Guillou S."/>
            <person name="Cros-Aarteil S."/>
            <person name="Calhoun S."/>
            <person name="Haridas S."/>
            <person name="Kuo A."/>
            <person name="Mondo S."/>
            <person name="Pangilinan J."/>
            <person name="Riley R."/>
            <person name="Labutti K."/>
            <person name="Andreopoulos B."/>
            <person name="Lipzen A."/>
            <person name="Chen C."/>
            <person name="Yanf M."/>
            <person name="Daum C."/>
            <person name="Ng V."/>
            <person name="Clum A."/>
            <person name="Ohm R."/>
            <person name="Martin F."/>
            <person name="Silar P."/>
            <person name="Natvig D."/>
            <person name="Lalanne C."/>
            <person name="Gautier V."/>
            <person name="Ament-Velasquez S.L."/>
            <person name="Kruys A."/>
            <person name="Hutchinson M.I."/>
            <person name="Powell A.J."/>
            <person name="Barry K."/>
            <person name="Miller A.N."/>
            <person name="Grigoriev I.V."/>
            <person name="Debuchy R."/>
            <person name="Gladieux P."/>
            <person name="Thoren M.H."/>
            <person name="Johannesson H."/>
        </authorList>
    </citation>
    <scope>NUCLEOTIDE SEQUENCE</scope>
    <source>
        <strain evidence="6">PSN293</strain>
    </source>
</reference>
<evidence type="ECO:0000256" key="2">
    <source>
        <dbReference type="ARBA" id="ARBA00022630"/>
    </source>
</evidence>
<dbReference type="InterPro" id="IPR051820">
    <property type="entry name" value="FAD-binding_MO"/>
</dbReference>
<keyword evidence="3" id="KW-0274">FAD</keyword>
<dbReference type="EMBL" id="MU858240">
    <property type="protein sequence ID" value="KAK4208528.1"/>
    <property type="molecule type" value="Genomic_DNA"/>
</dbReference>
<dbReference type="GO" id="GO:0050661">
    <property type="term" value="F:NADP binding"/>
    <property type="evidence" value="ECO:0007669"/>
    <property type="project" value="InterPro"/>
</dbReference>
<dbReference type="GO" id="GO:0050660">
    <property type="term" value="F:flavin adenine dinucleotide binding"/>
    <property type="evidence" value="ECO:0007669"/>
    <property type="project" value="InterPro"/>
</dbReference>
<keyword evidence="7" id="KW-1185">Reference proteome</keyword>
<gene>
    <name evidence="6" type="ORF">QBC37DRAFT_443892</name>
</gene>
<keyword evidence="4" id="KW-0560">Oxidoreductase</keyword>
<dbReference type="Gene3D" id="3.50.50.60">
    <property type="entry name" value="FAD/NAD(P)-binding domain"/>
    <property type="match status" value="1"/>
</dbReference>
<keyword evidence="5" id="KW-0503">Monooxygenase</keyword>
<dbReference type="Proteomes" id="UP001301769">
    <property type="component" value="Unassembled WGS sequence"/>
</dbReference>
<evidence type="ECO:0000313" key="6">
    <source>
        <dbReference type="EMBL" id="KAK4208528.1"/>
    </source>
</evidence>
<dbReference type="PANTHER" id="PTHR43872:SF1">
    <property type="entry name" value="MONOOXYGENASE, PUTATIVE (AFU_ORTHOLOGUE AFUA_8G02570)-RELATED"/>
    <property type="match status" value="1"/>
</dbReference>
<comment type="cofactor">
    <cofactor evidence="1">
        <name>FAD</name>
        <dbReference type="ChEBI" id="CHEBI:57692"/>
    </cofactor>
</comment>
<proteinExistence type="predicted"/>
<dbReference type="InterPro" id="IPR036188">
    <property type="entry name" value="FAD/NAD-bd_sf"/>
</dbReference>
<evidence type="ECO:0000313" key="7">
    <source>
        <dbReference type="Proteomes" id="UP001301769"/>
    </source>
</evidence>
<dbReference type="PANTHER" id="PTHR43872">
    <property type="entry name" value="MONOOXYGENASE, PUTATIVE (AFU_ORTHOLOGUE AFUA_8G02570)-RELATED"/>
    <property type="match status" value="1"/>
</dbReference>
<dbReference type="AlphaFoldDB" id="A0AAN6XXL2"/>
<reference evidence="6" key="1">
    <citation type="journal article" date="2023" name="Mol. Phylogenet. Evol.">
        <title>Genome-scale phylogeny and comparative genomics of the fungal order Sordariales.</title>
        <authorList>
            <person name="Hensen N."/>
            <person name="Bonometti L."/>
            <person name="Westerberg I."/>
            <person name="Brannstrom I.O."/>
            <person name="Guillou S."/>
            <person name="Cros-Aarteil S."/>
            <person name="Calhoun S."/>
            <person name="Haridas S."/>
            <person name="Kuo A."/>
            <person name="Mondo S."/>
            <person name="Pangilinan J."/>
            <person name="Riley R."/>
            <person name="LaButti K."/>
            <person name="Andreopoulos B."/>
            <person name="Lipzen A."/>
            <person name="Chen C."/>
            <person name="Yan M."/>
            <person name="Daum C."/>
            <person name="Ng V."/>
            <person name="Clum A."/>
            <person name="Steindorff A."/>
            <person name="Ohm R.A."/>
            <person name="Martin F."/>
            <person name="Silar P."/>
            <person name="Natvig D.O."/>
            <person name="Lalanne C."/>
            <person name="Gautier V."/>
            <person name="Ament-Velasquez S.L."/>
            <person name="Kruys A."/>
            <person name="Hutchinson M.I."/>
            <person name="Powell A.J."/>
            <person name="Barry K."/>
            <person name="Miller A.N."/>
            <person name="Grigoriev I.V."/>
            <person name="Debuchy R."/>
            <person name="Gladieux P."/>
            <person name="Hiltunen Thoren M."/>
            <person name="Johannesson H."/>
        </authorList>
    </citation>
    <scope>NUCLEOTIDE SEQUENCE</scope>
    <source>
        <strain evidence="6">PSN293</strain>
    </source>
</reference>
<sequence length="535" mass="59642">MDISNVDILIIGAGLSGINAGYRIQKELPHKSFAILEGRSEVGGTWSFWKYPGIRSDSTMRVFGLPWYPWPSNVVMADGPVIRQYLEDAATSQGLDRKIHLNHKVTCCDWSSAENCWTLSINLLSPTDGTIINQKEIKANWIINAAGYYSYEKPLPVSIPGIENFSGRVIHPQFWDSDGKVDFSNKRVVIIGSGATAITLLPAIAKTAAKVTLLQRSPSYVFSLDSQDHNLDFWARFLPDSWAKTFHWWQCLIMESFFRVLLSNLLVGKRLVQAEMRKQLPPGFDLETHFNPSYPPFEQRLCFCPDGDFFKALSQPNTEIVTGTISTVTSSGIDLNPGAKSSSSTGGPNKGGVNSIPCDMIITATGLYVDIISSLQISVSTLPNDPTYSPERFTLTPEILSSLQTWNGTMIESLPNQAKIVGYTAGTWTPGANARTSQIINVIRHMDLVGANRVFPVVEKEKEMEKKPVMPNSSSYLVDARSRLPIAAGRGPWRNAQSVWEDWAGIWRTWVPVRVARLFGVRMGECRVYRRSERE</sequence>
<dbReference type="SUPFAM" id="SSF51905">
    <property type="entry name" value="FAD/NAD(P)-binding domain"/>
    <property type="match status" value="1"/>
</dbReference>
<keyword evidence="2" id="KW-0285">Flavoprotein</keyword>
<dbReference type="InterPro" id="IPR020946">
    <property type="entry name" value="Flavin_mOase-like"/>
</dbReference>
<dbReference type="Pfam" id="PF13450">
    <property type="entry name" value="NAD_binding_8"/>
    <property type="match status" value="1"/>
</dbReference>
<evidence type="ECO:0000256" key="5">
    <source>
        <dbReference type="ARBA" id="ARBA00023033"/>
    </source>
</evidence>
<evidence type="ECO:0000256" key="3">
    <source>
        <dbReference type="ARBA" id="ARBA00022827"/>
    </source>
</evidence>
<dbReference type="PRINTS" id="PR00411">
    <property type="entry name" value="PNDRDTASEI"/>
</dbReference>
<evidence type="ECO:0008006" key="8">
    <source>
        <dbReference type="Google" id="ProtNLM"/>
    </source>
</evidence>
<evidence type="ECO:0000256" key="1">
    <source>
        <dbReference type="ARBA" id="ARBA00001974"/>
    </source>
</evidence>
<protein>
    <recommendedName>
        <fullName evidence="8">FAD/NAD(P)-binding domain-containing protein</fullName>
    </recommendedName>
</protein>
<name>A0AAN6XXL2_9PEZI</name>